<proteinExistence type="predicted"/>
<feature type="transmembrane region" description="Helical" evidence="1">
    <location>
        <begin position="200"/>
        <end position="217"/>
    </location>
</feature>
<evidence type="ECO:0008006" key="4">
    <source>
        <dbReference type="Google" id="ProtNLM"/>
    </source>
</evidence>
<evidence type="ECO:0000313" key="2">
    <source>
        <dbReference type="EMBL" id="CAG7718503.1"/>
    </source>
</evidence>
<organism evidence="2 3">
    <name type="scientific">Allacma fusca</name>
    <dbReference type="NCBI Taxonomy" id="39272"/>
    <lineage>
        <taxon>Eukaryota</taxon>
        <taxon>Metazoa</taxon>
        <taxon>Ecdysozoa</taxon>
        <taxon>Arthropoda</taxon>
        <taxon>Hexapoda</taxon>
        <taxon>Collembola</taxon>
        <taxon>Symphypleona</taxon>
        <taxon>Sminthuridae</taxon>
        <taxon>Allacma</taxon>
    </lineage>
</organism>
<gene>
    <name evidence="2" type="ORF">AFUS01_LOCUS7890</name>
</gene>
<reference evidence="2" key="1">
    <citation type="submission" date="2021-06" db="EMBL/GenBank/DDBJ databases">
        <authorList>
            <person name="Hodson N. C."/>
            <person name="Mongue J. A."/>
            <person name="Jaron S. K."/>
        </authorList>
    </citation>
    <scope>NUCLEOTIDE SEQUENCE</scope>
</reference>
<evidence type="ECO:0000313" key="3">
    <source>
        <dbReference type="Proteomes" id="UP000708208"/>
    </source>
</evidence>
<feature type="transmembrane region" description="Helical" evidence="1">
    <location>
        <begin position="431"/>
        <end position="451"/>
    </location>
</feature>
<feature type="transmembrane region" description="Helical" evidence="1">
    <location>
        <begin position="237"/>
        <end position="254"/>
    </location>
</feature>
<feature type="transmembrane region" description="Helical" evidence="1">
    <location>
        <begin position="145"/>
        <end position="164"/>
    </location>
</feature>
<keyword evidence="1" id="KW-0472">Membrane</keyword>
<feature type="transmembrane region" description="Helical" evidence="1">
    <location>
        <begin position="495"/>
        <end position="522"/>
    </location>
</feature>
<comment type="caution">
    <text evidence="2">The sequence shown here is derived from an EMBL/GenBank/DDBJ whole genome shotgun (WGS) entry which is preliminary data.</text>
</comment>
<accession>A0A8J2NR36</accession>
<dbReference type="EMBL" id="CAJVCH010053911">
    <property type="protein sequence ID" value="CAG7718503.1"/>
    <property type="molecule type" value="Genomic_DNA"/>
</dbReference>
<feature type="transmembrane region" description="Helical" evidence="1">
    <location>
        <begin position="595"/>
        <end position="614"/>
    </location>
</feature>
<feature type="transmembrane region" description="Helical" evidence="1">
    <location>
        <begin position="302"/>
        <end position="322"/>
    </location>
</feature>
<feature type="transmembrane region" description="Helical" evidence="1">
    <location>
        <begin position="558"/>
        <end position="575"/>
    </location>
</feature>
<evidence type="ECO:0000256" key="1">
    <source>
        <dbReference type="SAM" id="Phobius"/>
    </source>
</evidence>
<feature type="transmembrane region" description="Helical" evidence="1">
    <location>
        <begin position="73"/>
        <end position="91"/>
    </location>
</feature>
<protein>
    <recommendedName>
        <fullName evidence="4">Gustatory receptor</fullName>
    </recommendedName>
</protein>
<dbReference type="AlphaFoldDB" id="A0A8J2NR36"/>
<keyword evidence="1" id="KW-0812">Transmembrane</keyword>
<keyword evidence="3" id="KW-1185">Reference proteome</keyword>
<sequence>MFLDIKDGIYATRASGANILTFITLMNSISLYAVPLSQFYYNWVNQTAVINFVHELQHNYCLRKMSTRGHDSIIKSYLMWKLCLLVVLWWYCTLPFEAPIWDFKLILENSAAFVPRYFPSFVMNHAGLKFAGQIYVIFLQMYSTAFIFLADVIGVPVFTFSYLITKEFMMLIKAEGDVLTSTEFLKLYESFKEVQRTKNVYFSWWNLMIYIACITFYSLSSREYIDTLGLTGQDVDIYTRFCMLLSIFDLIVIYKAPTDVCILRPAVEFNWTNRSIMLSVISRLSNRCPPMLKIFIKRFPSANPLITVFAIVINFTSTVGVSSYKLRWNERYNQYEIVRCSLLQNVLVFLMQLNLCWKMFLDIKDGMYTTRSSGANIPALISLANTLSLYSVSWYQFYYNWVNRTAVIRFVHELQHNYCLRKMSTNGRSGIIKAYLQWKVCILAALMWYSVLPFEAPVWDFKLILENSVALIPRYFPTFVMNHAGLKLFGQMYVIIMQVYSSVFIFLADVIGVPVFTCSYLITKEFLLLIKAEGDDLTSKEFLKLYESFKEVQRTKKVYFSGWTLLIYIACISFYSLSSREYIDSLGLTGQDVDIYTRFSMLLFIFDLVVMYKAPADVCILCKRMTKILRGNLLLEIPIYKLRVILKDIADGVHGSCSGHFLRITPAVCGKLASQILTFSMLIIQKSAVP</sequence>
<dbReference type="Proteomes" id="UP000708208">
    <property type="component" value="Unassembled WGS sequence"/>
</dbReference>
<keyword evidence="1" id="KW-1133">Transmembrane helix</keyword>
<name>A0A8J2NR36_9HEXA</name>